<keyword evidence="2" id="KW-1185">Reference proteome</keyword>
<evidence type="ECO:0000313" key="1">
    <source>
        <dbReference type="EMBL" id="MPC92940.1"/>
    </source>
</evidence>
<dbReference type="AlphaFoldDB" id="A0A5B7J865"/>
<gene>
    <name evidence="1" type="ORF">E2C01_088053</name>
</gene>
<dbReference type="Proteomes" id="UP000324222">
    <property type="component" value="Unassembled WGS sequence"/>
</dbReference>
<protein>
    <submittedName>
        <fullName evidence="1">Uncharacterized protein</fullName>
    </submittedName>
</protein>
<dbReference type="EMBL" id="VSRR010093040">
    <property type="protein sequence ID" value="MPC92940.1"/>
    <property type="molecule type" value="Genomic_DNA"/>
</dbReference>
<accession>A0A5B7J865</accession>
<organism evidence="1 2">
    <name type="scientific">Portunus trituberculatus</name>
    <name type="common">Swimming crab</name>
    <name type="synonym">Neptunus trituberculatus</name>
    <dbReference type="NCBI Taxonomy" id="210409"/>
    <lineage>
        <taxon>Eukaryota</taxon>
        <taxon>Metazoa</taxon>
        <taxon>Ecdysozoa</taxon>
        <taxon>Arthropoda</taxon>
        <taxon>Crustacea</taxon>
        <taxon>Multicrustacea</taxon>
        <taxon>Malacostraca</taxon>
        <taxon>Eumalacostraca</taxon>
        <taxon>Eucarida</taxon>
        <taxon>Decapoda</taxon>
        <taxon>Pleocyemata</taxon>
        <taxon>Brachyura</taxon>
        <taxon>Eubrachyura</taxon>
        <taxon>Portunoidea</taxon>
        <taxon>Portunidae</taxon>
        <taxon>Portuninae</taxon>
        <taxon>Portunus</taxon>
    </lineage>
</organism>
<sequence>MPEYWRTRRRRRRREAGDMLALGMNKKRRWRRRRRRKKKKRIEEEEEEEEVLVLVVAEGRVGVRKQKDVVVVVVVGGPPLRRHSNTCVILLTRPQEHLVKPRGVHNAYTAFVKLCSDDLVMKALGRVDTRGRVLRADIPRLLTHAALEGPQAGALRGARKQEGGNRSRNV</sequence>
<evidence type="ECO:0000313" key="2">
    <source>
        <dbReference type="Proteomes" id="UP000324222"/>
    </source>
</evidence>
<reference evidence="1 2" key="1">
    <citation type="submission" date="2019-05" db="EMBL/GenBank/DDBJ databases">
        <title>Another draft genome of Portunus trituberculatus and its Hox gene families provides insights of decapod evolution.</title>
        <authorList>
            <person name="Jeong J.-H."/>
            <person name="Song I."/>
            <person name="Kim S."/>
            <person name="Choi T."/>
            <person name="Kim D."/>
            <person name="Ryu S."/>
            <person name="Kim W."/>
        </authorList>
    </citation>
    <scope>NUCLEOTIDE SEQUENCE [LARGE SCALE GENOMIC DNA]</scope>
    <source>
        <tissue evidence="1">Muscle</tissue>
    </source>
</reference>
<comment type="caution">
    <text evidence="1">The sequence shown here is derived from an EMBL/GenBank/DDBJ whole genome shotgun (WGS) entry which is preliminary data.</text>
</comment>
<proteinExistence type="predicted"/>
<name>A0A5B7J865_PORTR</name>